<dbReference type="SMART" id="SM00563">
    <property type="entry name" value="PlsC"/>
    <property type="match status" value="1"/>
</dbReference>
<keyword evidence="3" id="KW-0012">Acyltransferase</keyword>
<dbReference type="GO" id="GO:0016287">
    <property type="term" value="F:glycerone-phosphate O-acyltransferase activity"/>
    <property type="evidence" value="ECO:0007669"/>
    <property type="project" value="TreeGrafter"/>
</dbReference>
<dbReference type="OrthoDB" id="1044435at2759"/>
<feature type="transmembrane region" description="Helical" evidence="1">
    <location>
        <begin position="384"/>
        <end position="405"/>
    </location>
</feature>
<proteinExistence type="predicted"/>
<dbReference type="PANTHER" id="PTHR31605">
    <property type="entry name" value="GLYCEROL-3-PHOSPHATE O-ACYLTRANSFERASE 1"/>
    <property type="match status" value="1"/>
</dbReference>
<keyword evidence="3" id="KW-0808">Transferase</keyword>
<dbReference type="Proteomes" id="UP000193067">
    <property type="component" value="Unassembled WGS sequence"/>
</dbReference>
<keyword evidence="1" id="KW-1133">Transmembrane helix</keyword>
<dbReference type="STRING" id="1353009.A0A1Y2J6B8"/>
<dbReference type="InterPro" id="IPR052744">
    <property type="entry name" value="GPAT/DAPAT"/>
</dbReference>
<organism evidence="3 4">
    <name type="scientific">Trametes coccinea (strain BRFM310)</name>
    <name type="common">Pycnoporus coccineus</name>
    <dbReference type="NCBI Taxonomy" id="1353009"/>
    <lineage>
        <taxon>Eukaryota</taxon>
        <taxon>Fungi</taxon>
        <taxon>Dikarya</taxon>
        <taxon>Basidiomycota</taxon>
        <taxon>Agaricomycotina</taxon>
        <taxon>Agaricomycetes</taxon>
        <taxon>Polyporales</taxon>
        <taxon>Polyporaceae</taxon>
        <taxon>Trametes</taxon>
    </lineage>
</organism>
<feature type="transmembrane region" description="Helical" evidence="1">
    <location>
        <begin position="348"/>
        <end position="372"/>
    </location>
</feature>
<dbReference type="GO" id="GO:0008654">
    <property type="term" value="P:phospholipid biosynthetic process"/>
    <property type="evidence" value="ECO:0007669"/>
    <property type="project" value="TreeGrafter"/>
</dbReference>
<accession>A0A1Y2J6B8</accession>
<dbReference type="EMBL" id="KZ084087">
    <property type="protein sequence ID" value="OSD08001.1"/>
    <property type="molecule type" value="Genomic_DNA"/>
</dbReference>
<keyword evidence="1" id="KW-0472">Membrane</keyword>
<evidence type="ECO:0000313" key="4">
    <source>
        <dbReference type="Proteomes" id="UP000193067"/>
    </source>
</evidence>
<feature type="domain" description="Phospholipid/glycerol acyltransferase" evidence="2">
    <location>
        <begin position="38"/>
        <end position="182"/>
    </location>
</feature>
<evidence type="ECO:0000313" key="3">
    <source>
        <dbReference type="EMBL" id="OSD08001.1"/>
    </source>
</evidence>
<feature type="transmembrane region" description="Helical" evidence="1">
    <location>
        <begin position="421"/>
        <end position="440"/>
    </location>
</feature>
<keyword evidence="4" id="KW-1185">Reference proteome</keyword>
<dbReference type="AlphaFoldDB" id="A0A1Y2J6B8"/>
<keyword evidence="1" id="KW-0812">Transmembrane</keyword>
<dbReference type="PANTHER" id="PTHR31605:SF0">
    <property type="entry name" value="GLYCEROL-3-PHOSPHATE O-ACYLTRANSFERASE 1"/>
    <property type="match status" value="1"/>
</dbReference>
<reference evidence="3 4" key="1">
    <citation type="journal article" date="2015" name="Biotechnol. Biofuels">
        <title>Enhanced degradation of softwood versus hardwood by the white-rot fungus Pycnoporus coccineus.</title>
        <authorList>
            <person name="Couturier M."/>
            <person name="Navarro D."/>
            <person name="Chevret D."/>
            <person name="Henrissat B."/>
            <person name="Piumi F."/>
            <person name="Ruiz-Duenas F.J."/>
            <person name="Martinez A.T."/>
            <person name="Grigoriev I.V."/>
            <person name="Riley R."/>
            <person name="Lipzen A."/>
            <person name="Berrin J.G."/>
            <person name="Master E.R."/>
            <person name="Rosso M.N."/>
        </authorList>
    </citation>
    <scope>NUCLEOTIDE SEQUENCE [LARGE SCALE GENOMIC DNA]</scope>
    <source>
        <strain evidence="3 4">BRFM310</strain>
    </source>
</reference>
<dbReference type="GO" id="GO:0004366">
    <property type="term" value="F:glycerol-3-phosphate O-acyltransferase activity"/>
    <property type="evidence" value="ECO:0007669"/>
    <property type="project" value="TreeGrafter"/>
</dbReference>
<evidence type="ECO:0000256" key="1">
    <source>
        <dbReference type="SAM" id="Phobius"/>
    </source>
</evidence>
<gene>
    <name evidence="3" type="ORF">PYCCODRAFT_1430192</name>
</gene>
<protein>
    <submittedName>
        <fullName evidence="3">Glycerol-3-phosphate-1-acyltransferase</fullName>
    </submittedName>
</protein>
<feature type="transmembrane region" description="Helical" evidence="1">
    <location>
        <begin position="452"/>
        <end position="470"/>
    </location>
</feature>
<sequence>MEVKLVYRGLRQISDWALRFYSEVHVDGTENVPPDGPLIIASSHHNEILDIATLSVTIPHGRPVCFWAKSTMFKNALVRAILLSSGSIPVARNPNITPTVGEQSTHPQSTANEALFRETFKALDREEAIGVFPEGTSYTECEIAQVKDGASRAALEYVKWAKETRGGLTKKLLLVPVGIVYTDKSQYQSRVCVRWGKPIDVEAFAQDSIAKDAASSLELDSRPLVKALSAEIEKRLKDITINAPDWDTLYVMEAARDILWDDKENIPAPLFVWISQNLISLFADPHAAPSVEKARQSLLKYHSLLSYANISHSSLWSVLPDHSLRPSGSRAVGIFIRQLFTTVLHPRFVLFLPTFILHLPGYATALLAHRLLAKTDEEETHAQFKAVFGGLGATAVYVGVTRLVVRRLVANTPGVLANLKAPAFLVPAASSVWAAGRWLFAGGSDLSGRARAALGVFGIFYATSFILSHWHNYWVASNYKQLKRLIASWKVMIGILSPPTSDLHAKQLEPYTKPYVPPPNPYIKPREGSKDASHVRFHVPRAKPVPSRKLIRPLLEAREEATKSLWSFLVDSKYLRGLVSGKMKGEPWMQVGPAT</sequence>
<dbReference type="CDD" id="cd07992">
    <property type="entry name" value="LPLAT_AAK14816-like"/>
    <property type="match status" value="1"/>
</dbReference>
<dbReference type="Pfam" id="PF01553">
    <property type="entry name" value="Acyltransferase"/>
    <property type="match status" value="1"/>
</dbReference>
<name>A0A1Y2J6B8_TRAC3</name>
<dbReference type="SUPFAM" id="SSF69593">
    <property type="entry name" value="Glycerol-3-phosphate (1)-acyltransferase"/>
    <property type="match status" value="1"/>
</dbReference>
<dbReference type="InterPro" id="IPR002123">
    <property type="entry name" value="Plipid/glycerol_acylTrfase"/>
</dbReference>
<evidence type="ECO:0000259" key="2">
    <source>
        <dbReference type="SMART" id="SM00563"/>
    </source>
</evidence>